<keyword evidence="2" id="KW-1185">Reference proteome</keyword>
<dbReference type="AlphaFoldDB" id="A0A2V3TZ95"/>
<evidence type="ECO:0000313" key="1">
    <source>
        <dbReference type="EMBL" id="PXW54159.1"/>
    </source>
</evidence>
<dbReference type="Proteomes" id="UP000248021">
    <property type="component" value="Unassembled WGS sequence"/>
</dbReference>
<dbReference type="InterPro" id="IPR053714">
    <property type="entry name" value="Iso_Racemase_Enz_sf"/>
</dbReference>
<gene>
    <name evidence="1" type="ORF">C7450_112188</name>
</gene>
<evidence type="ECO:0000313" key="2">
    <source>
        <dbReference type="Proteomes" id="UP000248021"/>
    </source>
</evidence>
<keyword evidence="1" id="KW-0413">Isomerase</keyword>
<dbReference type="EMBL" id="QJJK01000012">
    <property type="protein sequence ID" value="PXW54159.1"/>
    <property type="molecule type" value="Genomic_DNA"/>
</dbReference>
<accession>A0A2V3TZ95</accession>
<protein>
    <submittedName>
        <fullName evidence="1">Maleate isomerase</fullName>
    </submittedName>
</protein>
<sequence length="257" mass="27276">MSVAYAPKGLLGVFTPQANTTVEPEIALLTPPGYAWINARMVSDKDTITARLIDYMAQFPAPLAQFANAPVDAIAIACTGASYLIGRDSEDALIADIETRTGVPAFTGASASVDALRMLGAQRIGLVSPYNSALDAESAGYWESRGFTVAAEASAYRESSDFHPIYSLDALAAERAVKSLEGRDIDAVLMLGTGMPTLDAIAHVPFIGKAPVLSCMLCVGWKAIALRDPATATRDGLLRWVKGDGWSERLERSHALA</sequence>
<dbReference type="Gene3D" id="3.40.50.12500">
    <property type="match status" value="1"/>
</dbReference>
<dbReference type="RefSeq" id="WP_110377392.1">
    <property type="nucleotide sequence ID" value="NZ_JAHBRY010000002.1"/>
</dbReference>
<dbReference type="OrthoDB" id="483160at2"/>
<name>A0A2V3TZ95_9HYPH</name>
<proteinExistence type="predicted"/>
<organism evidence="1 2">
    <name type="scientific">Chelatococcus asaccharovorans</name>
    <dbReference type="NCBI Taxonomy" id="28210"/>
    <lineage>
        <taxon>Bacteria</taxon>
        <taxon>Pseudomonadati</taxon>
        <taxon>Pseudomonadota</taxon>
        <taxon>Alphaproteobacteria</taxon>
        <taxon>Hyphomicrobiales</taxon>
        <taxon>Chelatococcaceae</taxon>
        <taxon>Chelatococcus</taxon>
    </lineage>
</organism>
<dbReference type="GO" id="GO:0016853">
    <property type="term" value="F:isomerase activity"/>
    <property type="evidence" value="ECO:0007669"/>
    <property type="project" value="UniProtKB-KW"/>
</dbReference>
<comment type="caution">
    <text evidence="1">The sequence shown here is derived from an EMBL/GenBank/DDBJ whole genome shotgun (WGS) entry which is preliminary data.</text>
</comment>
<reference evidence="1 2" key="1">
    <citation type="submission" date="2018-05" db="EMBL/GenBank/DDBJ databases">
        <title>Genomic Encyclopedia of Type Strains, Phase IV (KMG-IV): sequencing the most valuable type-strain genomes for metagenomic binning, comparative biology and taxonomic classification.</title>
        <authorList>
            <person name="Goeker M."/>
        </authorList>
    </citation>
    <scope>NUCLEOTIDE SEQUENCE [LARGE SCALE GENOMIC DNA]</scope>
    <source>
        <strain evidence="1 2">DSM 6462</strain>
    </source>
</reference>
<dbReference type="Pfam" id="PF17645">
    <property type="entry name" value="Amdase"/>
    <property type="match status" value="1"/>
</dbReference>
<dbReference type="PANTHER" id="PTHR40267">
    <property type="entry name" value="BLR3294 PROTEIN"/>
    <property type="match status" value="1"/>
</dbReference>
<dbReference type="InterPro" id="IPR026286">
    <property type="entry name" value="MaiA/AMDase"/>
</dbReference>
<dbReference type="PANTHER" id="PTHR40267:SF1">
    <property type="entry name" value="BLR3294 PROTEIN"/>
    <property type="match status" value="1"/>
</dbReference>